<dbReference type="Pfam" id="PF07228">
    <property type="entry name" value="SpoIIE"/>
    <property type="match status" value="1"/>
</dbReference>
<feature type="non-terminal residue" evidence="3">
    <location>
        <position position="1"/>
    </location>
</feature>
<dbReference type="Gene3D" id="3.60.40.10">
    <property type="entry name" value="PPM-type phosphatase domain"/>
    <property type="match status" value="1"/>
</dbReference>
<dbReference type="SUPFAM" id="SSF81606">
    <property type="entry name" value="PP2C-like"/>
    <property type="match status" value="1"/>
</dbReference>
<dbReference type="InterPro" id="IPR036457">
    <property type="entry name" value="PPM-type-like_dom_sf"/>
</dbReference>
<comment type="caution">
    <text evidence="3">The sequence shown here is derived from an EMBL/GenBank/DDBJ whole genome shotgun (WGS) entry which is preliminary data.</text>
</comment>
<reference evidence="3" key="1">
    <citation type="journal article" date="2014" name="Front. Microbiol.">
        <title>High frequency of phylogenetically diverse reductive dehalogenase-homologous genes in deep subseafloor sedimentary metagenomes.</title>
        <authorList>
            <person name="Kawai M."/>
            <person name="Futagami T."/>
            <person name="Toyoda A."/>
            <person name="Takaki Y."/>
            <person name="Nishi S."/>
            <person name="Hori S."/>
            <person name="Arai W."/>
            <person name="Tsubouchi T."/>
            <person name="Morono Y."/>
            <person name="Uchiyama I."/>
            <person name="Ito T."/>
            <person name="Fujiyama A."/>
            <person name="Inagaki F."/>
            <person name="Takami H."/>
        </authorList>
    </citation>
    <scope>NUCLEOTIDE SEQUENCE</scope>
    <source>
        <strain evidence="3">Expedition CK06-06</strain>
    </source>
</reference>
<keyword evidence="1" id="KW-0378">Hydrolase</keyword>
<gene>
    <name evidence="3" type="ORF">S12H4_56732</name>
</gene>
<evidence type="ECO:0000259" key="2">
    <source>
        <dbReference type="Pfam" id="PF07228"/>
    </source>
</evidence>
<dbReference type="GO" id="GO:0016791">
    <property type="term" value="F:phosphatase activity"/>
    <property type="evidence" value="ECO:0007669"/>
    <property type="project" value="TreeGrafter"/>
</dbReference>
<dbReference type="InterPro" id="IPR052016">
    <property type="entry name" value="Bact_Sigma-Reg"/>
</dbReference>
<organism evidence="3">
    <name type="scientific">marine sediment metagenome</name>
    <dbReference type="NCBI Taxonomy" id="412755"/>
    <lineage>
        <taxon>unclassified sequences</taxon>
        <taxon>metagenomes</taxon>
        <taxon>ecological metagenomes</taxon>
    </lineage>
</organism>
<dbReference type="EMBL" id="BARW01036572">
    <property type="protein sequence ID" value="GAJ18921.1"/>
    <property type="molecule type" value="Genomic_DNA"/>
</dbReference>
<dbReference type="PANTHER" id="PTHR43156:SF2">
    <property type="entry name" value="STAGE II SPORULATION PROTEIN E"/>
    <property type="match status" value="1"/>
</dbReference>
<dbReference type="AlphaFoldDB" id="X1VQD6"/>
<dbReference type="InterPro" id="IPR001932">
    <property type="entry name" value="PPM-type_phosphatase-like_dom"/>
</dbReference>
<sequence>DSSYSLKKIKLDPGDILLLYTDGFTESRNNKNQEFQESGLIKALKKHSNLPAQKLICAIFDELESFTQEEPPFDDRTIIIIKRTT</sequence>
<evidence type="ECO:0000313" key="3">
    <source>
        <dbReference type="EMBL" id="GAJ18921.1"/>
    </source>
</evidence>
<dbReference type="PANTHER" id="PTHR43156">
    <property type="entry name" value="STAGE II SPORULATION PROTEIN E-RELATED"/>
    <property type="match status" value="1"/>
</dbReference>
<name>X1VQD6_9ZZZZ</name>
<protein>
    <recommendedName>
        <fullName evidence="2">PPM-type phosphatase domain-containing protein</fullName>
    </recommendedName>
</protein>
<feature type="domain" description="PPM-type phosphatase" evidence="2">
    <location>
        <begin position="3"/>
        <end position="83"/>
    </location>
</feature>
<proteinExistence type="predicted"/>
<evidence type="ECO:0000256" key="1">
    <source>
        <dbReference type="ARBA" id="ARBA00022801"/>
    </source>
</evidence>
<accession>X1VQD6</accession>